<dbReference type="AlphaFoldDB" id="A0A1M5JX94"/>
<reference evidence="3" key="1">
    <citation type="submission" date="2016-11" db="EMBL/GenBank/DDBJ databases">
        <authorList>
            <person name="Varghese N."/>
            <person name="Submissions S."/>
        </authorList>
    </citation>
    <scope>NUCLEOTIDE SEQUENCE [LARGE SCALE GENOMIC DNA]</scope>
    <source>
        <strain evidence="3">CGMCC 1.8995</strain>
    </source>
</reference>
<protein>
    <recommendedName>
        <fullName evidence="1">PilZ domain-containing protein</fullName>
    </recommendedName>
</protein>
<keyword evidence="3" id="KW-1185">Reference proteome</keyword>
<dbReference type="EMBL" id="FQWD01000003">
    <property type="protein sequence ID" value="SHG44859.1"/>
    <property type="molecule type" value="Genomic_DNA"/>
</dbReference>
<dbReference type="Pfam" id="PF07238">
    <property type="entry name" value="PilZ"/>
    <property type="match status" value="1"/>
</dbReference>
<proteinExistence type="predicted"/>
<feature type="domain" description="PilZ" evidence="1">
    <location>
        <begin position="461"/>
        <end position="539"/>
    </location>
</feature>
<organism evidence="2 3">
    <name type="scientific">Marisediminitalea aggregata</name>
    <dbReference type="NCBI Taxonomy" id="634436"/>
    <lineage>
        <taxon>Bacteria</taxon>
        <taxon>Pseudomonadati</taxon>
        <taxon>Pseudomonadota</taxon>
        <taxon>Gammaproteobacteria</taxon>
        <taxon>Alteromonadales</taxon>
        <taxon>Alteromonadaceae</taxon>
        <taxon>Marisediminitalea</taxon>
    </lineage>
</organism>
<evidence type="ECO:0000259" key="1">
    <source>
        <dbReference type="Pfam" id="PF07238"/>
    </source>
</evidence>
<dbReference type="RefSeq" id="WP_073322410.1">
    <property type="nucleotide sequence ID" value="NZ_FQWD01000003.1"/>
</dbReference>
<dbReference type="OrthoDB" id="6375164at2"/>
<evidence type="ECO:0000313" key="3">
    <source>
        <dbReference type="Proteomes" id="UP000184520"/>
    </source>
</evidence>
<evidence type="ECO:0000313" key="2">
    <source>
        <dbReference type="EMBL" id="SHG44859.1"/>
    </source>
</evidence>
<gene>
    <name evidence="2" type="ORF">SAMN05216361_2281</name>
</gene>
<name>A0A1M5JX94_9ALTE</name>
<sequence length="777" mass="89222">MSTEQDIIERYGSVIKALIPYQQQGKLLEGLNRFSSRLNAQARNVIKNEVIRLTSQTDAPADNSAFAQFPVKKFAHFGITMTLDRVGAEILKRETARYLDQYTVGVFESITNSDFYKNQVTRKLRQKIMQAFTVQSQSYKDIVFDDDLSITPHFSVSTTAYQNGRSLAVVALSASEITVACTRSPKFADEPVPILFPDIMGLCKAHQEIHYRFKDVEFSSRTQRHHATFTLAEEDEEWRPKIAKYLAGVSLRMPLERDLEIERTMQALDRDRIVENSPWIPVFLRNENDTFIPTMVLLTGTNAERNPGCRNTRFLPGKARFKRIMDELQRYHETFVFRATIVSGTGKPIELCATLRELEHANILGFFIKLAEESGSLAIWQYRLSEIPDTDRSNAMTIQDIKTEDSELIPQLKHILYARMMNEELGKLKAHCNIEKAKLPKQLSDSQACWPLHFVMEEGNDRRAEPRYRIEKSASVKFGLMSTYHAIVRDFSLSGMQIELLSPPQEATPEFIKVSVPDLKMKGLRYQVLNYSPQTLVMRLKLEANDANNKMASKIKGQNASMLKIRNIEQQQKVYFRYLWELASRNQPHIAIQIINGRQMHGRLKTVYMPEQSNDLYPFKQLTNEVPLHGFVADMDKSPPDSSVLRRLLQQANRYHMAIHCERKADQRLIALTAHECFASKLRKQIVQYLEENKVILCATTLECHANVRQTTPMTKQRLALLSKVDMDVYEKLLNLQHTYSHVIHLIDVSPLIQALTLAQYVPTESQETASDKPESA</sequence>
<dbReference type="InterPro" id="IPR009875">
    <property type="entry name" value="PilZ_domain"/>
</dbReference>
<dbReference type="Proteomes" id="UP000184520">
    <property type="component" value="Unassembled WGS sequence"/>
</dbReference>
<accession>A0A1M5JX94</accession>
<dbReference type="GO" id="GO:0035438">
    <property type="term" value="F:cyclic-di-GMP binding"/>
    <property type="evidence" value="ECO:0007669"/>
    <property type="project" value="InterPro"/>
</dbReference>